<dbReference type="InterPro" id="IPR052734">
    <property type="entry name" value="Nod_factor_acetyltransferase"/>
</dbReference>
<proteinExistence type="inferred from homology"/>
<accession>A0A248TDF8</accession>
<dbReference type="Proteomes" id="UP000215137">
    <property type="component" value="Chromosome"/>
</dbReference>
<gene>
    <name evidence="5" type="ORF">CKF48_01675</name>
</gene>
<reference evidence="5 6" key="1">
    <citation type="submission" date="2017-08" db="EMBL/GenBank/DDBJ databases">
        <title>Complete Genome Sequence of Bacillus kochii Oregon-R-modENCODE STRAIN BDGP4, isolated from Drosophila melanogaster gut.</title>
        <authorList>
            <person name="Wan K.H."/>
            <person name="Yu C."/>
            <person name="Park S."/>
            <person name="Hammonds A.S."/>
            <person name="Booth B.W."/>
            <person name="Celniker S.E."/>
        </authorList>
    </citation>
    <scope>NUCLEOTIDE SEQUENCE [LARGE SCALE GENOMIC DNA]</scope>
    <source>
        <strain evidence="5 6">BDGP4</strain>
    </source>
</reference>
<comment type="subcellular location">
    <subcellularLocation>
        <location evidence="1">Membrane</location>
    </subcellularLocation>
</comment>
<feature type="domain" description="Acyltransferase 3" evidence="4">
    <location>
        <begin position="6"/>
        <end position="307"/>
    </location>
</feature>
<feature type="transmembrane region" description="Helical" evidence="3">
    <location>
        <begin position="155"/>
        <end position="172"/>
    </location>
</feature>
<keyword evidence="5" id="KW-0808">Transferase</keyword>
<name>A0A248TDF8_9BACI</name>
<feature type="transmembrane region" description="Helical" evidence="3">
    <location>
        <begin position="12"/>
        <end position="29"/>
    </location>
</feature>
<feature type="transmembrane region" description="Helical" evidence="3">
    <location>
        <begin position="289"/>
        <end position="306"/>
    </location>
</feature>
<dbReference type="Pfam" id="PF01757">
    <property type="entry name" value="Acyl_transf_3"/>
    <property type="match status" value="1"/>
</dbReference>
<feature type="transmembrane region" description="Helical" evidence="3">
    <location>
        <begin position="262"/>
        <end position="277"/>
    </location>
</feature>
<dbReference type="KEGG" id="bko:CKF48_01675"/>
<feature type="transmembrane region" description="Helical" evidence="3">
    <location>
        <begin position="132"/>
        <end position="149"/>
    </location>
</feature>
<evidence type="ECO:0000256" key="1">
    <source>
        <dbReference type="ARBA" id="ARBA00004370"/>
    </source>
</evidence>
<dbReference type="PANTHER" id="PTHR37312:SF1">
    <property type="entry name" value="MEMBRANE-BOUND ACYLTRANSFERASE YKRP-RELATED"/>
    <property type="match status" value="1"/>
</dbReference>
<dbReference type="OrthoDB" id="6623990at2"/>
<evidence type="ECO:0000256" key="3">
    <source>
        <dbReference type="SAM" id="Phobius"/>
    </source>
</evidence>
<keyword evidence="6" id="KW-1185">Reference proteome</keyword>
<keyword evidence="3" id="KW-1133">Transmembrane helix</keyword>
<feature type="transmembrane region" description="Helical" evidence="3">
    <location>
        <begin position="184"/>
        <end position="202"/>
    </location>
</feature>
<dbReference type="RefSeq" id="WP_095369725.1">
    <property type="nucleotide sequence ID" value="NZ_CP022983.1"/>
</dbReference>
<feature type="transmembrane region" description="Helical" evidence="3">
    <location>
        <begin position="74"/>
        <end position="92"/>
    </location>
</feature>
<dbReference type="EMBL" id="CP022983">
    <property type="protein sequence ID" value="ASV66150.1"/>
    <property type="molecule type" value="Genomic_DNA"/>
</dbReference>
<keyword evidence="3" id="KW-0812">Transmembrane</keyword>
<dbReference type="InterPro" id="IPR002656">
    <property type="entry name" value="Acyl_transf_3_dom"/>
</dbReference>
<keyword evidence="5" id="KW-0012">Acyltransferase</keyword>
<sequence>MRQRDYFFDNAKFILIFFVVFGHLIRSFIEDSETIYTLYKVIYTFHMPAFILVSGFFAKGYYQKGYIQKIAKKLILPYLIFQLIYSVFYYFLHQGAAFNVDPLNPHWSLWFLISLFFWHLLLLIFAKFKPSVAIILSFAIGLAVGYADWVTNYLSLSRTFVFFPFFLLGYLMKKEHFQVLFRPSVRIGAIGIFVAVFVLFYFNPNINYEWLLGSKPYSVVDDASISSMLTRLGFYLLSLMMMACFFAFVPNRHYSFTKLGKNTLYVYLLHGFFVRVFRESEVQDFFNDARSFLLLAGLALVLTLLLSSKWVTAVTQPLIELSTARFKQLKRQIRTIFRYYRRKYRIG</sequence>
<dbReference type="AlphaFoldDB" id="A0A248TDF8"/>
<dbReference type="GO" id="GO:0016747">
    <property type="term" value="F:acyltransferase activity, transferring groups other than amino-acyl groups"/>
    <property type="evidence" value="ECO:0007669"/>
    <property type="project" value="InterPro"/>
</dbReference>
<keyword evidence="3" id="KW-0472">Membrane</keyword>
<feature type="transmembrane region" description="Helical" evidence="3">
    <location>
        <begin position="232"/>
        <end position="250"/>
    </location>
</feature>
<evidence type="ECO:0000313" key="6">
    <source>
        <dbReference type="Proteomes" id="UP000215137"/>
    </source>
</evidence>
<evidence type="ECO:0000256" key="2">
    <source>
        <dbReference type="ARBA" id="ARBA00007400"/>
    </source>
</evidence>
<evidence type="ECO:0000313" key="5">
    <source>
        <dbReference type="EMBL" id="ASV66150.1"/>
    </source>
</evidence>
<organism evidence="5 6">
    <name type="scientific">Cytobacillus kochii</name>
    <dbReference type="NCBI Taxonomy" id="859143"/>
    <lineage>
        <taxon>Bacteria</taxon>
        <taxon>Bacillati</taxon>
        <taxon>Bacillota</taxon>
        <taxon>Bacilli</taxon>
        <taxon>Bacillales</taxon>
        <taxon>Bacillaceae</taxon>
        <taxon>Cytobacillus</taxon>
    </lineage>
</organism>
<dbReference type="PANTHER" id="PTHR37312">
    <property type="entry name" value="MEMBRANE-BOUND ACYLTRANSFERASE YKRP-RELATED"/>
    <property type="match status" value="1"/>
</dbReference>
<feature type="transmembrane region" description="Helical" evidence="3">
    <location>
        <begin position="107"/>
        <end position="125"/>
    </location>
</feature>
<comment type="similarity">
    <text evidence="2">Belongs to the acyltransferase 3 family.</text>
</comment>
<feature type="transmembrane region" description="Helical" evidence="3">
    <location>
        <begin position="41"/>
        <end position="62"/>
    </location>
</feature>
<protein>
    <submittedName>
        <fullName evidence="5">Acyltransferase</fullName>
    </submittedName>
</protein>
<evidence type="ECO:0000259" key="4">
    <source>
        <dbReference type="Pfam" id="PF01757"/>
    </source>
</evidence>